<dbReference type="PANTHER" id="PTHR33571">
    <property type="entry name" value="SSL8005 PROTEIN"/>
    <property type="match status" value="1"/>
</dbReference>
<dbReference type="PANTHER" id="PTHR33571:SF14">
    <property type="entry name" value="PROTEIN ADENYLYLTRANSFERASE MJ0435-RELATED"/>
    <property type="match status" value="1"/>
</dbReference>
<organism evidence="11">
    <name type="scientific">Mariniphaga anaerophila</name>
    <dbReference type="NCBI Taxonomy" id="1484053"/>
    <lineage>
        <taxon>Bacteria</taxon>
        <taxon>Pseudomonadati</taxon>
        <taxon>Bacteroidota</taxon>
        <taxon>Bacteroidia</taxon>
        <taxon>Marinilabiliales</taxon>
        <taxon>Prolixibacteraceae</taxon>
        <taxon>Mariniphaga</taxon>
    </lineage>
</organism>
<evidence type="ECO:0000256" key="6">
    <source>
        <dbReference type="ARBA" id="ARBA00022741"/>
    </source>
</evidence>
<protein>
    <recommendedName>
        <fullName evidence="10">Polymerase nucleotidyl transferase domain-containing protein</fullName>
    </recommendedName>
</protein>
<dbReference type="GO" id="GO:0046872">
    <property type="term" value="F:metal ion binding"/>
    <property type="evidence" value="ECO:0007669"/>
    <property type="project" value="UniProtKB-KW"/>
</dbReference>
<evidence type="ECO:0000259" key="10">
    <source>
        <dbReference type="Pfam" id="PF01909"/>
    </source>
</evidence>
<comment type="cofactor">
    <cofactor evidence="1">
        <name>Mg(2+)</name>
        <dbReference type="ChEBI" id="CHEBI:18420"/>
    </cofactor>
</comment>
<dbReference type="InterPro" id="IPR052038">
    <property type="entry name" value="Type-VII_TA_antitoxin"/>
</dbReference>
<evidence type="ECO:0000256" key="7">
    <source>
        <dbReference type="ARBA" id="ARBA00022840"/>
    </source>
</evidence>
<reference evidence="11" key="1">
    <citation type="journal article" date="2020" name="mSystems">
        <title>Genome- and Community-Level Interaction Insights into Carbon Utilization and Element Cycling Functions of Hydrothermarchaeota in Hydrothermal Sediment.</title>
        <authorList>
            <person name="Zhou Z."/>
            <person name="Liu Y."/>
            <person name="Xu W."/>
            <person name="Pan J."/>
            <person name="Luo Z.H."/>
            <person name="Li M."/>
        </authorList>
    </citation>
    <scope>NUCLEOTIDE SEQUENCE [LARGE SCALE GENOMIC DNA]</scope>
    <source>
        <strain evidence="11">SpSt-1217</strain>
    </source>
</reference>
<name>A0A831LGT0_9BACT</name>
<sequence length="99" mass="11605">MLTSGEILTFLRNNKLTLKNKYFVTEIGLFGSFARDEQNENSDIDFLVIFEPDTPDLYSVEKELKEYLKNHFNREVDISAKKWINPVFKPLILKEAVYA</sequence>
<gene>
    <name evidence="11" type="ORF">ENN90_06085</name>
</gene>
<keyword evidence="5" id="KW-0479">Metal-binding</keyword>
<feature type="domain" description="Polymerase nucleotidyl transferase" evidence="10">
    <location>
        <begin position="19"/>
        <end position="97"/>
    </location>
</feature>
<dbReference type="GO" id="GO:0016779">
    <property type="term" value="F:nucleotidyltransferase activity"/>
    <property type="evidence" value="ECO:0007669"/>
    <property type="project" value="UniProtKB-KW"/>
</dbReference>
<dbReference type="Gene3D" id="3.30.460.10">
    <property type="entry name" value="Beta Polymerase, domain 2"/>
    <property type="match status" value="1"/>
</dbReference>
<evidence type="ECO:0000256" key="1">
    <source>
        <dbReference type="ARBA" id="ARBA00001946"/>
    </source>
</evidence>
<dbReference type="Pfam" id="PF01909">
    <property type="entry name" value="NTP_transf_2"/>
    <property type="match status" value="1"/>
</dbReference>
<dbReference type="CDD" id="cd05403">
    <property type="entry name" value="NT_KNTase_like"/>
    <property type="match status" value="1"/>
</dbReference>
<comment type="similarity">
    <text evidence="9">Belongs to the MntA antitoxin family.</text>
</comment>
<dbReference type="AlphaFoldDB" id="A0A831LGT0"/>
<evidence type="ECO:0000256" key="9">
    <source>
        <dbReference type="ARBA" id="ARBA00038276"/>
    </source>
</evidence>
<keyword evidence="8" id="KW-0460">Magnesium</keyword>
<dbReference type="Proteomes" id="UP000886047">
    <property type="component" value="Unassembled WGS sequence"/>
</dbReference>
<keyword evidence="4" id="KW-0548">Nucleotidyltransferase</keyword>
<dbReference type="GO" id="GO:0005524">
    <property type="term" value="F:ATP binding"/>
    <property type="evidence" value="ECO:0007669"/>
    <property type="project" value="UniProtKB-KW"/>
</dbReference>
<evidence type="ECO:0000256" key="4">
    <source>
        <dbReference type="ARBA" id="ARBA00022695"/>
    </source>
</evidence>
<dbReference type="InterPro" id="IPR043519">
    <property type="entry name" value="NT_sf"/>
</dbReference>
<keyword evidence="3" id="KW-0808">Transferase</keyword>
<accession>A0A831LGT0</accession>
<dbReference type="EMBL" id="DSDK01000334">
    <property type="protein sequence ID" value="HDR51177.1"/>
    <property type="molecule type" value="Genomic_DNA"/>
</dbReference>
<dbReference type="SUPFAM" id="SSF81301">
    <property type="entry name" value="Nucleotidyltransferase"/>
    <property type="match status" value="1"/>
</dbReference>
<evidence type="ECO:0000256" key="8">
    <source>
        <dbReference type="ARBA" id="ARBA00022842"/>
    </source>
</evidence>
<proteinExistence type="inferred from homology"/>
<comment type="caution">
    <text evidence="11">The sequence shown here is derived from an EMBL/GenBank/DDBJ whole genome shotgun (WGS) entry which is preliminary data.</text>
</comment>
<evidence type="ECO:0000256" key="2">
    <source>
        <dbReference type="ARBA" id="ARBA00022649"/>
    </source>
</evidence>
<evidence type="ECO:0000256" key="5">
    <source>
        <dbReference type="ARBA" id="ARBA00022723"/>
    </source>
</evidence>
<dbReference type="InterPro" id="IPR002934">
    <property type="entry name" value="Polymerase_NTP_transf_dom"/>
</dbReference>
<evidence type="ECO:0000256" key="3">
    <source>
        <dbReference type="ARBA" id="ARBA00022679"/>
    </source>
</evidence>
<keyword evidence="2" id="KW-1277">Toxin-antitoxin system</keyword>
<keyword evidence="6" id="KW-0547">Nucleotide-binding</keyword>
<keyword evidence="7" id="KW-0067">ATP-binding</keyword>
<evidence type="ECO:0000313" key="11">
    <source>
        <dbReference type="EMBL" id="HDR51177.1"/>
    </source>
</evidence>